<evidence type="ECO:0000256" key="1">
    <source>
        <dbReference type="SAM" id="MobiDB-lite"/>
    </source>
</evidence>
<keyword evidence="3" id="KW-1185">Reference proteome</keyword>
<evidence type="ECO:0000313" key="2">
    <source>
        <dbReference type="EMBL" id="MCZ8516765.1"/>
    </source>
</evidence>
<dbReference type="EMBL" id="JAQAGZ010000026">
    <property type="protein sequence ID" value="MCZ8516765.1"/>
    <property type="molecule type" value="Genomic_DNA"/>
</dbReference>
<reference evidence="2 3" key="1">
    <citation type="submission" date="2022-12" db="EMBL/GenBank/DDBJ databases">
        <title>Draft genome sequence of Paenibacillus sp. dW9.</title>
        <authorList>
            <person name="Choi E.-W."/>
            <person name="Kim D.-U."/>
        </authorList>
    </citation>
    <scope>NUCLEOTIDE SEQUENCE [LARGE SCALE GENOMIC DNA]</scope>
    <source>
        <strain evidence="3">dW9</strain>
    </source>
</reference>
<feature type="region of interest" description="Disordered" evidence="1">
    <location>
        <begin position="88"/>
        <end position="108"/>
    </location>
</feature>
<sequence>MSSSKTLLQNQLRKWKSAASQLITSEEIEADDNRIELEPSSYAICKRLAEAQGTTVNAVVHYMIEQYASSRPQDSMFQATLEQRDRNPLLQLDGLTKHGEKNREEEMV</sequence>
<organism evidence="2 3">
    <name type="scientific">Paenibacillus gyeongsangnamensis</name>
    <dbReference type="NCBI Taxonomy" id="3388067"/>
    <lineage>
        <taxon>Bacteria</taxon>
        <taxon>Bacillati</taxon>
        <taxon>Bacillota</taxon>
        <taxon>Bacilli</taxon>
        <taxon>Bacillales</taxon>
        <taxon>Paenibacillaceae</taxon>
        <taxon>Paenibacillus</taxon>
    </lineage>
</organism>
<feature type="compositionally biased region" description="Basic and acidic residues" evidence="1">
    <location>
        <begin position="95"/>
        <end position="108"/>
    </location>
</feature>
<comment type="caution">
    <text evidence="2">The sequence shown here is derived from an EMBL/GenBank/DDBJ whole genome shotgun (WGS) entry which is preliminary data.</text>
</comment>
<proteinExistence type="predicted"/>
<accession>A0ABT4QIQ9</accession>
<evidence type="ECO:0000313" key="3">
    <source>
        <dbReference type="Proteomes" id="UP001527882"/>
    </source>
</evidence>
<dbReference type="Proteomes" id="UP001527882">
    <property type="component" value="Unassembled WGS sequence"/>
</dbReference>
<dbReference type="RefSeq" id="WP_269885296.1">
    <property type="nucleotide sequence ID" value="NZ_JAQAGZ010000026.1"/>
</dbReference>
<gene>
    <name evidence="2" type="ORF">O9H85_31260</name>
</gene>
<protein>
    <submittedName>
        <fullName evidence="2">Uncharacterized protein</fullName>
    </submittedName>
</protein>
<name>A0ABT4QIQ9_9BACL</name>